<evidence type="ECO:0000313" key="3">
    <source>
        <dbReference type="Proteomes" id="UP000014480"/>
    </source>
</evidence>
<sequence length="76" mass="8034">MTLINCKLTVGLGVLCPEGKPSPPQRLALVLGYTLPAEIAAAPKRSKPGSHDIHDDGGCLPDSKTLTKQSRLSIRT</sequence>
<dbReference type="EMBL" id="AMCV02000005">
    <property type="protein sequence ID" value="TDZ24445.1"/>
    <property type="molecule type" value="Genomic_DNA"/>
</dbReference>
<name>A0A484G4G6_COLOR</name>
<feature type="compositionally biased region" description="Polar residues" evidence="1">
    <location>
        <begin position="64"/>
        <end position="76"/>
    </location>
</feature>
<reference evidence="3" key="2">
    <citation type="journal article" date="2019" name="Mol. Plant Microbe Interact.">
        <title>Genome sequence resources for four phytopathogenic fungi from the Colletotrichum orbiculare species complex.</title>
        <authorList>
            <person name="Gan P."/>
            <person name="Tsushima A."/>
            <person name="Narusaka M."/>
            <person name="Narusaka Y."/>
            <person name="Takano Y."/>
            <person name="Kubo Y."/>
            <person name="Shirasu K."/>
        </authorList>
    </citation>
    <scope>GENOME REANNOTATION</scope>
    <source>
        <strain evidence="3">104-T / ATCC 96160 / CBS 514.97 / LARS 414 / MAFF 240422</strain>
    </source>
</reference>
<proteinExistence type="predicted"/>
<gene>
    <name evidence="2" type="ORF">Cob_v003406</name>
</gene>
<evidence type="ECO:0000256" key="1">
    <source>
        <dbReference type="SAM" id="MobiDB-lite"/>
    </source>
</evidence>
<evidence type="ECO:0000313" key="2">
    <source>
        <dbReference type="EMBL" id="TDZ24445.1"/>
    </source>
</evidence>
<comment type="caution">
    <text evidence="2">The sequence shown here is derived from an EMBL/GenBank/DDBJ whole genome shotgun (WGS) entry which is preliminary data.</text>
</comment>
<organism evidence="2 3">
    <name type="scientific">Colletotrichum orbiculare (strain 104-T / ATCC 96160 / CBS 514.97 / LARS 414 / MAFF 240422)</name>
    <name type="common">Cucumber anthracnose fungus</name>
    <name type="synonym">Colletotrichum lagenarium</name>
    <dbReference type="NCBI Taxonomy" id="1213857"/>
    <lineage>
        <taxon>Eukaryota</taxon>
        <taxon>Fungi</taxon>
        <taxon>Dikarya</taxon>
        <taxon>Ascomycota</taxon>
        <taxon>Pezizomycotina</taxon>
        <taxon>Sordariomycetes</taxon>
        <taxon>Hypocreomycetidae</taxon>
        <taxon>Glomerellales</taxon>
        <taxon>Glomerellaceae</taxon>
        <taxon>Colletotrichum</taxon>
        <taxon>Colletotrichum orbiculare species complex</taxon>
    </lineage>
</organism>
<dbReference type="AlphaFoldDB" id="A0A484G4G6"/>
<accession>A0A484G4G6</accession>
<dbReference type="Proteomes" id="UP000014480">
    <property type="component" value="Unassembled WGS sequence"/>
</dbReference>
<keyword evidence="3" id="KW-1185">Reference proteome</keyword>
<protein>
    <submittedName>
        <fullName evidence="2">Uncharacterized protein</fullName>
    </submittedName>
</protein>
<reference evidence="3" key="1">
    <citation type="journal article" date="2013" name="New Phytol.">
        <title>Comparative genomic and transcriptomic analyses reveal the hemibiotrophic stage shift of Colletotrichum fungi.</title>
        <authorList>
            <person name="Gan P."/>
            <person name="Ikeda K."/>
            <person name="Irieda H."/>
            <person name="Narusaka M."/>
            <person name="O'Connell R.J."/>
            <person name="Narusaka Y."/>
            <person name="Takano Y."/>
            <person name="Kubo Y."/>
            <person name="Shirasu K."/>
        </authorList>
    </citation>
    <scope>NUCLEOTIDE SEQUENCE [LARGE SCALE GENOMIC DNA]</scope>
    <source>
        <strain evidence="3">104-T / ATCC 96160 / CBS 514.97 / LARS 414 / MAFF 240422</strain>
    </source>
</reference>
<feature type="region of interest" description="Disordered" evidence="1">
    <location>
        <begin position="42"/>
        <end position="76"/>
    </location>
</feature>